<proteinExistence type="predicted"/>
<dbReference type="Proteomes" id="UP000290572">
    <property type="component" value="Unassembled WGS sequence"/>
</dbReference>
<dbReference type="PANTHER" id="PTHR31025:SF30">
    <property type="entry name" value="SI:DKEY-15H8.17"/>
    <property type="match status" value="1"/>
</dbReference>
<organism evidence="1 2">
    <name type="scientific">Labeo rohita</name>
    <name type="common">Indian major carp</name>
    <name type="synonym">Cyprinus rohita</name>
    <dbReference type="NCBI Taxonomy" id="84645"/>
    <lineage>
        <taxon>Eukaryota</taxon>
        <taxon>Metazoa</taxon>
        <taxon>Chordata</taxon>
        <taxon>Craniata</taxon>
        <taxon>Vertebrata</taxon>
        <taxon>Euteleostomi</taxon>
        <taxon>Actinopterygii</taxon>
        <taxon>Neopterygii</taxon>
        <taxon>Teleostei</taxon>
        <taxon>Ostariophysi</taxon>
        <taxon>Cypriniformes</taxon>
        <taxon>Cyprinidae</taxon>
        <taxon>Labeoninae</taxon>
        <taxon>Labeonini</taxon>
        <taxon>Labeo</taxon>
    </lineage>
</organism>
<accession>A0A498NRK7</accession>
<comment type="caution">
    <text evidence="1">The sequence shown here is derived from an EMBL/GenBank/DDBJ whole genome shotgun (WGS) entry which is preliminary data.</text>
</comment>
<dbReference type="STRING" id="84645.A0A498NRK7"/>
<gene>
    <name evidence="1" type="ORF">ROHU_003968</name>
</gene>
<protein>
    <submittedName>
        <fullName evidence="1">Interferon-induced 44</fullName>
    </submittedName>
</protein>
<sequence length="534" mass="60353">MDDIEPSNISSVITNVLPDLPTSILNIVLETLQSLGVGTTEDLQYIQEADLLTVLRPIQARKLLAAWKQSTETTEFHSQSTFTSPVSSACSSVSLSSSSTPSPSPSPSPRHLIATADWFDSFQIPWEKLPEALMQCLERGKRPSSKLCRELIRIVVSEMMHACASPGKQASTEVAKKMVEKYPRSLQDVIEGDVVGTGYHSLVKQLQARIENVKRSSVPRILKRRRGSDEFDTDEITAEQRAAVQDTYGCINWDMEFMPVSETLERQQEKKDKMKVLSEQATFSTEEVKPLMKCTYFSQRKAVNSGTDLQSLMEEWPFLFKEIGMAVHFHELTGVSLKETFLGNVEKKGKRVLDFMKIVCADKSKQVLQAVTKLKILRGQLEGCSEDVKDLVLLILSYFNEKEEKLFCYVEETCMGKEVQVENLPVTPCIIVRGTSCYAAKQFMLSVDQKIVNDHIPTFISAVCMMFASYYCFNIHYPVDLGSTLEFIQRCFFNISPEKGTKVETKKNKKQLPVNPRVLTLIADLSDHEWRETC</sequence>
<evidence type="ECO:0000313" key="2">
    <source>
        <dbReference type="Proteomes" id="UP000290572"/>
    </source>
</evidence>
<keyword evidence="2" id="KW-1185">Reference proteome</keyword>
<reference evidence="1 2" key="1">
    <citation type="submission" date="2018-03" db="EMBL/GenBank/DDBJ databases">
        <title>Draft genome sequence of Rohu Carp (Labeo rohita).</title>
        <authorList>
            <person name="Das P."/>
            <person name="Kushwaha B."/>
            <person name="Joshi C.G."/>
            <person name="Kumar D."/>
            <person name="Nagpure N.S."/>
            <person name="Sahoo L."/>
            <person name="Das S.P."/>
            <person name="Bit A."/>
            <person name="Patnaik S."/>
            <person name="Meher P.K."/>
            <person name="Jayasankar P."/>
            <person name="Koringa P.G."/>
            <person name="Patel N.V."/>
            <person name="Hinsu A.T."/>
            <person name="Kumar R."/>
            <person name="Pandey M."/>
            <person name="Agarwal S."/>
            <person name="Srivastava S."/>
            <person name="Singh M."/>
            <person name="Iquebal M.A."/>
            <person name="Jaiswal S."/>
            <person name="Angadi U.B."/>
            <person name="Kumar N."/>
            <person name="Raza M."/>
            <person name="Shah T.M."/>
            <person name="Rai A."/>
            <person name="Jena J.K."/>
        </authorList>
    </citation>
    <scope>NUCLEOTIDE SEQUENCE [LARGE SCALE GENOMIC DNA]</scope>
    <source>
        <strain evidence="1">DASCIFA01</strain>
        <tissue evidence="1">Testis</tissue>
    </source>
</reference>
<dbReference type="EMBL" id="QBIY01011179">
    <property type="protein sequence ID" value="RXN34461.1"/>
    <property type="molecule type" value="Genomic_DNA"/>
</dbReference>
<evidence type="ECO:0000313" key="1">
    <source>
        <dbReference type="EMBL" id="RXN34461.1"/>
    </source>
</evidence>
<dbReference type="AlphaFoldDB" id="A0A498NRK7"/>
<dbReference type="PANTHER" id="PTHR31025">
    <property type="entry name" value="SI:CH211-196P9.1-RELATED"/>
    <property type="match status" value="1"/>
</dbReference>
<name>A0A498NRK7_LABRO</name>